<dbReference type="InterPro" id="IPR039528">
    <property type="entry name" value="DPM1-like"/>
</dbReference>
<dbReference type="Proteomes" id="UP000295764">
    <property type="component" value="Unassembled WGS sequence"/>
</dbReference>
<accession>A0A4R6DL90</accession>
<protein>
    <submittedName>
        <fullName evidence="5">Dolichol-phosphate mannosyltransferase</fullName>
    </submittedName>
</protein>
<dbReference type="CDD" id="cd06442">
    <property type="entry name" value="DPM1_like"/>
    <property type="match status" value="1"/>
</dbReference>
<comment type="caution">
    <text evidence="5">The sequence shown here is derived from an EMBL/GenBank/DDBJ whole genome shotgun (WGS) entry which is preliminary data.</text>
</comment>
<dbReference type="PANTHER" id="PTHR43398:SF1">
    <property type="entry name" value="DOLICHOL-PHOSPHATE MANNOSYLTRANSFERASE SUBUNIT 1"/>
    <property type="match status" value="1"/>
</dbReference>
<proteinExistence type="inferred from homology"/>
<keyword evidence="3 5" id="KW-0808">Transferase</keyword>
<organism evidence="5 6">
    <name type="scientific">Curtobacterium flaccumfaciens</name>
    <dbReference type="NCBI Taxonomy" id="2035"/>
    <lineage>
        <taxon>Bacteria</taxon>
        <taxon>Bacillati</taxon>
        <taxon>Actinomycetota</taxon>
        <taxon>Actinomycetes</taxon>
        <taxon>Micrococcales</taxon>
        <taxon>Microbacteriaceae</taxon>
        <taxon>Curtobacterium</taxon>
    </lineage>
</organism>
<dbReference type="STRING" id="2035.RU06_07955"/>
<dbReference type="InterPro" id="IPR029044">
    <property type="entry name" value="Nucleotide-diphossugar_trans"/>
</dbReference>
<evidence type="ECO:0000256" key="1">
    <source>
        <dbReference type="ARBA" id="ARBA00006739"/>
    </source>
</evidence>
<dbReference type="OrthoDB" id="9810303at2"/>
<evidence type="ECO:0000313" key="6">
    <source>
        <dbReference type="Proteomes" id="UP000295764"/>
    </source>
</evidence>
<evidence type="ECO:0000259" key="4">
    <source>
        <dbReference type="Pfam" id="PF00535"/>
    </source>
</evidence>
<reference evidence="5 6" key="1">
    <citation type="submission" date="2019-03" db="EMBL/GenBank/DDBJ databases">
        <title>Genomic analyses of the natural microbiome of Caenorhabditis elegans.</title>
        <authorList>
            <person name="Samuel B."/>
        </authorList>
    </citation>
    <scope>NUCLEOTIDE SEQUENCE [LARGE SCALE GENOMIC DNA]</scope>
    <source>
        <strain evidence="5 6">JUb65</strain>
    </source>
</reference>
<sequence>MSVDPAPRVLVIVPTYDEAENIVPITAGLHTVLPDAHLLVVDDGSPDGTGDIVAAMAAADERVHLLRRDGKGGLGTAYVAGFRWGLERGYDLLIEMDADGSHPAERLPAMIDAVVGADRADDVMLAIGSRWTAGGSVVDWPWHREVLSRGGNAYARVMLGLDVRDVTAGFRVYRSDAIARMDLGTIDSKGYCFQIDMTLRVHDLGGAVVEVPITFRDREHGVSKMSRGIVAEAMLRVTQWGLARRARQLVTGGRR</sequence>
<comment type="similarity">
    <text evidence="1">Belongs to the glycosyltransferase 2 family.</text>
</comment>
<evidence type="ECO:0000256" key="2">
    <source>
        <dbReference type="ARBA" id="ARBA00022676"/>
    </source>
</evidence>
<dbReference type="InterPro" id="IPR001173">
    <property type="entry name" value="Glyco_trans_2-like"/>
</dbReference>
<dbReference type="GO" id="GO:0009247">
    <property type="term" value="P:glycolipid biosynthetic process"/>
    <property type="evidence" value="ECO:0007669"/>
    <property type="project" value="TreeGrafter"/>
</dbReference>
<dbReference type="Gene3D" id="3.90.550.10">
    <property type="entry name" value="Spore Coat Polysaccharide Biosynthesis Protein SpsA, Chain A"/>
    <property type="match status" value="1"/>
</dbReference>
<name>A0A4R6DL90_9MICO</name>
<feature type="domain" description="Glycosyltransferase 2-like" evidence="4">
    <location>
        <begin position="11"/>
        <end position="178"/>
    </location>
</feature>
<gene>
    <name evidence="5" type="ORF">EDF64_10265</name>
</gene>
<dbReference type="GO" id="GO:0016020">
    <property type="term" value="C:membrane"/>
    <property type="evidence" value="ECO:0007669"/>
    <property type="project" value="GOC"/>
</dbReference>
<evidence type="ECO:0000256" key="3">
    <source>
        <dbReference type="ARBA" id="ARBA00022679"/>
    </source>
</evidence>
<dbReference type="EMBL" id="SNVW01000002">
    <property type="protein sequence ID" value="TDN45656.1"/>
    <property type="molecule type" value="Genomic_DNA"/>
</dbReference>
<dbReference type="PANTHER" id="PTHR43398">
    <property type="entry name" value="DOLICHOL-PHOSPHATE MANNOSYLTRANSFERASE SUBUNIT 1"/>
    <property type="match status" value="1"/>
</dbReference>
<dbReference type="FunFam" id="3.90.550.10:FF:000122">
    <property type="entry name" value="Dolichol-phosphate mannosyltransferase subunit 1"/>
    <property type="match status" value="1"/>
</dbReference>
<dbReference type="AlphaFoldDB" id="A0A4R6DL90"/>
<dbReference type="RefSeq" id="WP_133518636.1">
    <property type="nucleotide sequence ID" value="NZ_SNVW01000002.1"/>
</dbReference>
<dbReference type="Pfam" id="PF00535">
    <property type="entry name" value="Glycos_transf_2"/>
    <property type="match status" value="1"/>
</dbReference>
<dbReference type="SUPFAM" id="SSF53448">
    <property type="entry name" value="Nucleotide-diphospho-sugar transferases"/>
    <property type="match status" value="1"/>
</dbReference>
<evidence type="ECO:0000313" key="5">
    <source>
        <dbReference type="EMBL" id="TDN45656.1"/>
    </source>
</evidence>
<dbReference type="GO" id="GO:0004582">
    <property type="term" value="F:dolichyl-phosphate beta-D-mannosyltransferase activity"/>
    <property type="evidence" value="ECO:0007669"/>
    <property type="project" value="InterPro"/>
</dbReference>
<keyword evidence="2 5" id="KW-0328">Glycosyltransferase</keyword>